<evidence type="ECO:0000313" key="2">
    <source>
        <dbReference type="EMBL" id="KAF9505394.1"/>
    </source>
</evidence>
<dbReference type="Proteomes" id="UP000886523">
    <property type="component" value="Unassembled WGS sequence"/>
</dbReference>
<protein>
    <recommendedName>
        <fullName evidence="1">DUF6589 domain-containing protein</fullName>
    </recommendedName>
</protein>
<dbReference type="EMBL" id="MU129156">
    <property type="protein sequence ID" value="KAF9505394.1"/>
    <property type="molecule type" value="Genomic_DNA"/>
</dbReference>
<proteinExistence type="predicted"/>
<accession>A0A9P6AHG4</accession>
<feature type="non-terminal residue" evidence="2">
    <location>
        <position position="66"/>
    </location>
</feature>
<evidence type="ECO:0000259" key="1">
    <source>
        <dbReference type="Pfam" id="PF20231"/>
    </source>
</evidence>
<keyword evidence="3" id="KW-1185">Reference proteome</keyword>
<name>A0A9P6AHG4_9AGAM</name>
<feature type="non-terminal residue" evidence="2">
    <location>
        <position position="1"/>
    </location>
</feature>
<dbReference type="AlphaFoldDB" id="A0A9P6AHG4"/>
<sequence length="66" mass="7757">YCAIDWIVELDNLYTKKTHSGKGPNHMIKHIIDQSMLINIYHNFSEVIEDNYNLTQRTVHHTSPSM</sequence>
<evidence type="ECO:0000313" key="3">
    <source>
        <dbReference type="Proteomes" id="UP000886523"/>
    </source>
</evidence>
<comment type="caution">
    <text evidence="2">The sequence shown here is derived from an EMBL/GenBank/DDBJ whole genome shotgun (WGS) entry which is preliminary data.</text>
</comment>
<dbReference type="Pfam" id="PF20231">
    <property type="entry name" value="DUF6589"/>
    <property type="match status" value="1"/>
</dbReference>
<gene>
    <name evidence="2" type="ORF">BS47DRAFT_1253791</name>
</gene>
<dbReference type="InterPro" id="IPR046496">
    <property type="entry name" value="DUF6589"/>
</dbReference>
<feature type="domain" description="DUF6589" evidence="1">
    <location>
        <begin position="2"/>
        <end position="61"/>
    </location>
</feature>
<reference evidence="2" key="1">
    <citation type="journal article" date="2020" name="Nat. Commun.">
        <title>Large-scale genome sequencing of mycorrhizal fungi provides insights into the early evolution of symbiotic traits.</title>
        <authorList>
            <person name="Miyauchi S."/>
            <person name="Kiss E."/>
            <person name="Kuo A."/>
            <person name="Drula E."/>
            <person name="Kohler A."/>
            <person name="Sanchez-Garcia M."/>
            <person name="Morin E."/>
            <person name="Andreopoulos B."/>
            <person name="Barry K.W."/>
            <person name="Bonito G."/>
            <person name="Buee M."/>
            <person name="Carver A."/>
            <person name="Chen C."/>
            <person name="Cichocki N."/>
            <person name="Clum A."/>
            <person name="Culley D."/>
            <person name="Crous P.W."/>
            <person name="Fauchery L."/>
            <person name="Girlanda M."/>
            <person name="Hayes R.D."/>
            <person name="Keri Z."/>
            <person name="LaButti K."/>
            <person name="Lipzen A."/>
            <person name="Lombard V."/>
            <person name="Magnuson J."/>
            <person name="Maillard F."/>
            <person name="Murat C."/>
            <person name="Nolan M."/>
            <person name="Ohm R.A."/>
            <person name="Pangilinan J."/>
            <person name="Pereira M.F."/>
            <person name="Perotto S."/>
            <person name="Peter M."/>
            <person name="Pfister S."/>
            <person name="Riley R."/>
            <person name="Sitrit Y."/>
            <person name="Stielow J.B."/>
            <person name="Szollosi G."/>
            <person name="Zifcakova L."/>
            <person name="Stursova M."/>
            <person name="Spatafora J.W."/>
            <person name="Tedersoo L."/>
            <person name="Vaario L.M."/>
            <person name="Yamada A."/>
            <person name="Yan M."/>
            <person name="Wang P."/>
            <person name="Xu J."/>
            <person name="Bruns T."/>
            <person name="Baldrian P."/>
            <person name="Vilgalys R."/>
            <person name="Dunand C."/>
            <person name="Henrissat B."/>
            <person name="Grigoriev I.V."/>
            <person name="Hibbett D."/>
            <person name="Nagy L.G."/>
            <person name="Martin F.M."/>
        </authorList>
    </citation>
    <scope>NUCLEOTIDE SEQUENCE</scope>
    <source>
        <strain evidence="2">UP504</strain>
    </source>
</reference>
<organism evidence="2 3">
    <name type="scientific">Hydnum rufescens UP504</name>
    <dbReference type="NCBI Taxonomy" id="1448309"/>
    <lineage>
        <taxon>Eukaryota</taxon>
        <taxon>Fungi</taxon>
        <taxon>Dikarya</taxon>
        <taxon>Basidiomycota</taxon>
        <taxon>Agaricomycotina</taxon>
        <taxon>Agaricomycetes</taxon>
        <taxon>Cantharellales</taxon>
        <taxon>Hydnaceae</taxon>
        <taxon>Hydnum</taxon>
    </lineage>
</organism>
<dbReference type="OrthoDB" id="4743193at2759"/>